<evidence type="ECO:0000256" key="2">
    <source>
        <dbReference type="ARBA" id="ARBA00022737"/>
    </source>
</evidence>
<dbReference type="SUPFAM" id="SSF47370">
    <property type="entry name" value="Bromodomain"/>
    <property type="match status" value="2"/>
</dbReference>
<evidence type="ECO:0000256" key="3">
    <source>
        <dbReference type="ARBA" id="ARBA00022853"/>
    </source>
</evidence>
<keyword evidence="4" id="KW-0805">Transcription regulation</keyword>
<dbReference type="InterPro" id="IPR036427">
    <property type="entry name" value="Bromodomain-like_sf"/>
</dbReference>
<dbReference type="Gene3D" id="1.20.920.10">
    <property type="entry name" value="Bromodomain-like"/>
    <property type="match status" value="2"/>
</dbReference>
<dbReference type="EMBL" id="WIQZ01000062">
    <property type="protein sequence ID" value="KAF3129442.1"/>
    <property type="molecule type" value="Genomic_DNA"/>
</dbReference>
<evidence type="ECO:0000256" key="9">
    <source>
        <dbReference type="SAM" id="MobiDB-lite"/>
    </source>
</evidence>
<keyword evidence="3" id="KW-0156">Chromatin regulator</keyword>
<feature type="compositionally biased region" description="Polar residues" evidence="9">
    <location>
        <begin position="361"/>
        <end position="371"/>
    </location>
</feature>
<evidence type="ECO:0000313" key="12">
    <source>
        <dbReference type="Proteomes" id="UP000480548"/>
    </source>
</evidence>
<feature type="region of interest" description="Disordered" evidence="9">
    <location>
        <begin position="318"/>
        <end position="416"/>
    </location>
</feature>
<evidence type="ECO:0000256" key="1">
    <source>
        <dbReference type="ARBA" id="ARBA00004123"/>
    </source>
</evidence>
<keyword evidence="6" id="KW-0804">Transcription</keyword>
<comment type="caution">
    <text evidence="11">The sequence shown here is derived from an EMBL/GenBank/DDBJ whole genome shotgun (WGS) entry which is preliminary data.</text>
</comment>
<evidence type="ECO:0000256" key="5">
    <source>
        <dbReference type="ARBA" id="ARBA00023117"/>
    </source>
</evidence>
<evidence type="ECO:0000256" key="7">
    <source>
        <dbReference type="ARBA" id="ARBA00023242"/>
    </source>
</evidence>
<feature type="compositionally biased region" description="Low complexity" evidence="9">
    <location>
        <begin position="403"/>
        <end position="414"/>
    </location>
</feature>
<comment type="subcellular location">
    <subcellularLocation>
        <location evidence="1">Nucleus</location>
    </subcellularLocation>
</comment>
<dbReference type="GO" id="GO:0016586">
    <property type="term" value="C:RSC-type complex"/>
    <property type="evidence" value="ECO:0007669"/>
    <property type="project" value="InterPro"/>
</dbReference>
<dbReference type="Proteomes" id="UP000480548">
    <property type="component" value="Unassembled WGS sequence"/>
</dbReference>
<sequence length="617" mass="68341">MRRTTKRKEQSGSPTKDTNDPSKRMRQTNSPVSFDFSETQSVADFGKAALKVVREATESRRTAAAAPDAPDAPPPPATCSGFPFNIRVAVLAFYRGILIASNFETLPSKADLPEYYTIITNPIALDTIESKLDSDSYQSVQEILEDFKLMETNANTFNKTNSLIAQFSTKIRVIVEELVGAFNAAPSKTADGATPEVNGPPYKEIQDELLGVIYSILNEVRDSSGQSFVGDFFRSLVPKKEYPNYYQIIKNPISLREIERKLKNKNYPPDAIVSCFENDIFLMLSNCALFNEPTSEVMADARILEAWFINTMASKRKDLNQPPRTLPPEGGQEQSQMKPEDAESKPPRITLKMNGPKKAGSPSSISATNSLQTTAASTPTAFSTAQSPPPGPESLGRNPFQTSRSPHPAAASPAKIVSEKSLSPAIVTPQPQPSAPQIPIVKPDQKLPQYADFRLNSHSIKNGLILQPAEATNHSILRRPGTTKQDSPIRAIEVSIQPGEYNESRTITIRPELDRWRCGSIIPLNPGQTNIRFEIIPHQNFLLSPHGLWVQHPGHHPTSLSIPPPESKRRCIYEFRATPGKDNYLDFISDMVVTNGQNKEYIEKALFWFNFVIGPPN</sequence>
<keyword evidence="2" id="KW-0677">Repeat</keyword>
<evidence type="ECO:0000256" key="6">
    <source>
        <dbReference type="ARBA" id="ARBA00023163"/>
    </source>
</evidence>
<dbReference type="CDD" id="cd04369">
    <property type="entry name" value="Bromodomain"/>
    <property type="match status" value="2"/>
</dbReference>
<dbReference type="PANTHER" id="PTHR16062">
    <property type="entry name" value="SWI/SNF-RELATED"/>
    <property type="match status" value="1"/>
</dbReference>
<dbReference type="GO" id="GO:0006368">
    <property type="term" value="P:transcription elongation by RNA polymerase II"/>
    <property type="evidence" value="ECO:0007669"/>
    <property type="project" value="TreeGrafter"/>
</dbReference>
<feature type="domain" description="Bromo" evidence="10">
    <location>
        <begin position="233"/>
        <end position="298"/>
    </location>
</feature>
<accession>A0A7C8JW60</accession>
<proteinExistence type="predicted"/>
<dbReference type="PANTHER" id="PTHR16062:SF19">
    <property type="entry name" value="PROTEIN POLYBROMO-1"/>
    <property type="match status" value="1"/>
</dbReference>
<dbReference type="GO" id="GO:0006338">
    <property type="term" value="P:chromatin remodeling"/>
    <property type="evidence" value="ECO:0007669"/>
    <property type="project" value="InterPro"/>
</dbReference>
<feature type="region of interest" description="Disordered" evidence="9">
    <location>
        <begin position="1"/>
        <end position="35"/>
    </location>
</feature>
<dbReference type="InterPro" id="IPR037382">
    <property type="entry name" value="Rsc/polybromo"/>
</dbReference>
<dbReference type="SMART" id="SM00297">
    <property type="entry name" value="BROMO"/>
    <property type="match status" value="2"/>
</dbReference>
<reference evidence="11 12" key="1">
    <citation type="submission" date="2019-06" db="EMBL/GenBank/DDBJ databases">
        <authorList>
            <person name="Palmer J.M."/>
        </authorList>
    </citation>
    <scope>NUCLEOTIDE SEQUENCE [LARGE SCALE GENOMIC DNA]</scope>
    <source>
        <strain evidence="11 12">TWF703</strain>
    </source>
</reference>
<feature type="domain" description="Bromo" evidence="10">
    <location>
        <begin position="95"/>
        <end position="165"/>
    </location>
</feature>
<evidence type="ECO:0000256" key="8">
    <source>
        <dbReference type="PROSITE-ProRule" id="PRU00035"/>
    </source>
</evidence>
<evidence type="ECO:0000313" key="11">
    <source>
        <dbReference type="EMBL" id="KAF3129442.1"/>
    </source>
</evidence>
<dbReference type="AlphaFoldDB" id="A0A7C8JW60"/>
<dbReference type="Pfam" id="PF00439">
    <property type="entry name" value="Bromodomain"/>
    <property type="match status" value="2"/>
</dbReference>
<dbReference type="GO" id="GO:0003682">
    <property type="term" value="F:chromatin binding"/>
    <property type="evidence" value="ECO:0007669"/>
    <property type="project" value="TreeGrafter"/>
</dbReference>
<protein>
    <recommendedName>
        <fullName evidence="10">Bromo domain-containing protein</fullName>
    </recommendedName>
</protein>
<evidence type="ECO:0000256" key="4">
    <source>
        <dbReference type="ARBA" id="ARBA00023015"/>
    </source>
</evidence>
<gene>
    <name evidence="11" type="ORF">TWF703_008907</name>
</gene>
<keyword evidence="5 8" id="KW-0103">Bromodomain</keyword>
<evidence type="ECO:0000259" key="10">
    <source>
        <dbReference type="PROSITE" id="PS50014"/>
    </source>
</evidence>
<keyword evidence="7" id="KW-0539">Nucleus</keyword>
<dbReference type="PROSITE" id="PS50014">
    <property type="entry name" value="BROMODOMAIN_2"/>
    <property type="match status" value="2"/>
</dbReference>
<dbReference type="InterPro" id="IPR001487">
    <property type="entry name" value="Bromodomain"/>
</dbReference>
<feature type="compositionally biased region" description="Low complexity" evidence="9">
    <location>
        <begin position="372"/>
        <end position="386"/>
    </location>
</feature>
<dbReference type="PRINTS" id="PR00503">
    <property type="entry name" value="BROMODOMAIN"/>
</dbReference>
<name>A0A7C8JW60_ORBOL</name>
<organism evidence="11 12">
    <name type="scientific">Orbilia oligospora</name>
    <name type="common">Nematode-trapping fungus</name>
    <name type="synonym">Arthrobotrys oligospora</name>
    <dbReference type="NCBI Taxonomy" id="2813651"/>
    <lineage>
        <taxon>Eukaryota</taxon>
        <taxon>Fungi</taxon>
        <taxon>Dikarya</taxon>
        <taxon>Ascomycota</taxon>
        <taxon>Pezizomycotina</taxon>
        <taxon>Orbiliomycetes</taxon>
        <taxon>Orbiliales</taxon>
        <taxon>Orbiliaceae</taxon>
        <taxon>Orbilia</taxon>
    </lineage>
</organism>